<protein>
    <submittedName>
        <fullName evidence="1">Uncharacterized protein</fullName>
    </submittedName>
</protein>
<sequence length="90" mass="10007">MTHSEINSIVQQSACSPLVDWMPRVSGWKDDLAYLTADSETGSHELDPTKVYSVGGLVGRNCCKEYLEYFLLLSDQTVGNKPRVSWGLVL</sequence>
<name>A0ABR2BWN9_9ROSI</name>
<dbReference type="EMBL" id="JBBPBM010000078">
    <property type="protein sequence ID" value="KAK8511498.1"/>
    <property type="molecule type" value="Genomic_DNA"/>
</dbReference>
<evidence type="ECO:0000313" key="2">
    <source>
        <dbReference type="Proteomes" id="UP001472677"/>
    </source>
</evidence>
<accession>A0ABR2BWN9</accession>
<reference evidence="1 2" key="1">
    <citation type="journal article" date="2024" name="G3 (Bethesda)">
        <title>Genome assembly of Hibiscus sabdariffa L. provides insights into metabolisms of medicinal natural products.</title>
        <authorList>
            <person name="Kim T."/>
        </authorList>
    </citation>
    <scope>NUCLEOTIDE SEQUENCE [LARGE SCALE GENOMIC DNA]</scope>
    <source>
        <strain evidence="1">TK-2024</strain>
        <tissue evidence="1">Old leaves</tissue>
    </source>
</reference>
<keyword evidence="2" id="KW-1185">Reference proteome</keyword>
<gene>
    <name evidence="1" type="ORF">V6N12_038101</name>
</gene>
<organism evidence="1 2">
    <name type="scientific">Hibiscus sabdariffa</name>
    <name type="common">roselle</name>
    <dbReference type="NCBI Taxonomy" id="183260"/>
    <lineage>
        <taxon>Eukaryota</taxon>
        <taxon>Viridiplantae</taxon>
        <taxon>Streptophyta</taxon>
        <taxon>Embryophyta</taxon>
        <taxon>Tracheophyta</taxon>
        <taxon>Spermatophyta</taxon>
        <taxon>Magnoliopsida</taxon>
        <taxon>eudicotyledons</taxon>
        <taxon>Gunneridae</taxon>
        <taxon>Pentapetalae</taxon>
        <taxon>rosids</taxon>
        <taxon>malvids</taxon>
        <taxon>Malvales</taxon>
        <taxon>Malvaceae</taxon>
        <taxon>Malvoideae</taxon>
        <taxon>Hibiscus</taxon>
    </lineage>
</organism>
<evidence type="ECO:0000313" key="1">
    <source>
        <dbReference type="EMBL" id="KAK8511498.1"/>
    </source>
</evidence>
<comment type="caution">
    <text evidence="1">The sequence shown here is derived from an EMBL/GenBank/DDBJ whole genome shotgun (WGS) entry which is preliminary data.</text>
</comment>
<dbReference type="Gene3D" id="3.40.1280.30">
    <property type="match status" value="1"/>
</dbReference>
<dbReference type="Proteomes" id="UP001472677">
    <property type="component" value="Unassembled WGS sequence"/>
</dbReference>
<proteinExistence type="predicted"/>
<dbReference type="InterPro" id="IPR038459">
    <property type="entry name" value="MT_TRM10-typ_sf"/>
</dbReference>